<dbReference type="SMART" id="SM00419">
    <property type="entry name" value="HTH_CRP"/>
    <property type="match status" value="1"/>
</dbReference>
<evidence type="ECO:0000256" key="3">
    <source>
        <dbReference type="ARBA" id="ARBA00023163"/>
    </source>
</evidence>
<dbReference type="Gene3D" id="1.10.10.10">
    <property type="entry name" value="Winged helix-like DNA-binding domain superfamily/Winged helix DNA-binding domain"/>
    <property type="match status" value="1"/>
</dbReference>
<dbReference type="CDD" id="cd00090">
    <property type="entry name" value="HTH_ARSR"/>
    <property type="match status" value="1"/>
</dbReference>
<dbReference type="InterPro" id="IPR011991">
    <property type="entry name" value="ArsR-like_HTH"/>
</dbReference>
<organism evidence="6 7">
    <name type="scientific">Paractinoplanes atraurantiacus</name>
    <dbReference type="NCBI Taxonomy" id="1036182"/>
    <lineage>
        <taxon>Bacteria</taxon>
        <taxon>Bacillati</taxon>
        <taxon>Actinomycetota</taxon>
        <taxon>Actinomycetes</taxon>
        <taxon>Micromonosporales</taxon>
        <taxon>Micromonosporaceae</taxon>
        <taxon>Paractinoplanes</taxon>
    </lineage>
</organism>
<dbReference type="Proteomes" id="UP000219612">
    <property type="component" value="Unassembled WGS sequence"/>
</dbReference>
<evidence type="ECO:0000256" key="1">
    <source>
        <dbReference type="ARBA" id="ARBA00023015"/>
    </source>
</evidence>
<dbReference type="InterPro" id="IPR036390">
    <property type="entry name" value="WH_DNA-bd_sf"/>
</dbReference>
<keyword evidence="2" id="KW-0238">DNA-binding</keyword>
<dbReference type="GO" id="GO:0003700">
    <property type="term" value="F:DNA-binding transcription factor activity"/>
    <property type="evidence" value="ECO:0007669"/>
    <property type="project" value="InterPro"/>
</dbReference>
<keyword evidence="1" id="KW-0805">Transcription regulation</keyword>
<dbReference type="InterPro" id="IPR051011">
    <property type="entry name" value="Metal_resp_trans_reg"/>
</dbReference>
<dbReference type="InterPro" id="IPR036388">
    <property type="entry name" value="WH-like_DNA-bd_sf"/>
</dbReference>
<evidence type="ECO:0000259" key="4">
    <source>
        <dbReference type="SMART" id="SM00418"/>
    </source>
</evidence>
<gene>
    <name evidence="6" type="ORF">SAMN05421748_104458</name>
</gene>
<dbReference type="InterPro" id="IPR012318">
    <property type="entry name" value="HTH_CRP"/>
</dbReference>
<dbReference type="SMART" id="SM00418">
    <property type="entry name" value="HTH_ARSR"/>
    <property type="match status" value="1"/>
</dbReference>
<reference evidence="6 7" key="1">
    <citation type="submission" date="2017-09" db="EMBL/GenBank/DDBJ databases">
        <authorList>
            <person name="Ehlers B."/>
            <person name="Leendertz F.H."/>
        </authorList>
    </citation>
    <scope>NUCLEOTIDE SEQUENCE [LARGE SCALE GENOMIC DNA]</scope>
    <source>
        <strain evidence="6 7">CGMCC 4.6857</strain>
    </source>
</reference>
<keyword evidence="3" id="KW-0804">Transcription</keyword>
<dbReference type="GO" id="GO:0003677">
    <property type="term" value="F:DNA binding"/>
    <property type="evidence" value="ECO:0007669"/>
    <property type="project" value="UniProtKB-KW"/>
</dbReference>
<dbReference type="InterPro" id="IPR001845">
    <property type="entry name" value="HTH_ArsR_DNA-bd_dom"/>
</dbReference>
<protein>
    <submittedName>
        <fullName evidence="6">Helix-turn-helix domain-containing protein</fullName>
    </submittedName>
</protein>
<sequence>MARGWPSPKIGGVIRIEIDEPTLARTRIAISPLTEAVVSLYLLQRNPGVVPWPYDGWARRAREILRTDPATAPATLHMRLPSVSPDFLAPLPSSPLPTIEEQLDELRNTPDDVIDFQLAKHFPNGELPDLMRPFRDDRRAALARLADGMQAYWDAAIAPYWPAMRAALDEEVLLRARALAADGPDALLSRLHERIRWERPVLTLIKPLDQQMEAVNQRLLLVPLIFSRGALLCSGDHPEIVMVTYQSRGAAVLADGPLQPVDHPGDRLAVLLGRGRASILRSLTVPATTTGLATALGLAPSTVSEHLSGLQAAGVVHRRRAGRRVLYELEPAGVALVNLLGDSARTEFVS</sequence>
<dbReference type="PANTHER" id="PTHR43132:SF8">
    <property type="entry name" value="HTH-TYPE TRANSCRIPTIONAL REGULATOR KMTR"/>
    <property type="match status" value="1"/>
</dbReference>
<dbReference type="Pfam" id="PF12840">
    <property type="entry name" value="HTH_20"/>
    <property type="match status" value="1"/>
</dbReference>
<name>A0A285HIL3_9ACTN</name>
<dbReference type="AlphaFoldDB" id="A0A285HIL3"/>
<dbReference type="SUPFAM" id="SSF46785">
    <property type="entry name" value="Winged helix' DNA-binding domain"/>
    <property type="match status" value="1"/>
</dbReference>
<evidence type="ECO:0000256" key="2">
    <source>
        <dbReference type="ARBA" id="ARBA00023125"/>
    </source>
</evidence>
<evidence type="ECO:0000313" key="6">
    <source>
        <dbReference type="EMBL" id="SNY35579.1"/>
    </source>
</evidence>
<dbReference type="EMBL" id="OBDY01000004">
    <property type="protein sequence ID" value="SNY35579.1"/>
    <property type="molecule type" value="Genomic_DNA"/>
</dbReference>
<accession>A0A285HIL3</accession>
<evidence type="ECO:0000259" key="5">
    <source>
        <dbReference type="SMART" id="SM00419"/>
    </source>
</evidence>
<feature type="domain" description="HTH crp-type" evidence="5">
    <location>
        <begin position="279"/>
        <end position="328"/>
    </location>
</feature>
<keyword evidence="7" id="KW-1185">Reference proteome</keyword>
<feature type="domain" description="HTH arsR-type" evidence="4">
    <location>
        <begin position="266"/>
        <end position="342"/>
    </location>
</feature>
<dbReference type="OrthoDB" id="3542816at2"/>
<proteinExistence type="predicted"/>
<evidence type="ECO:0000313" key="7">
    <source>
        <dbReference type="Proteomes" id="UP000219612"/>
    </source>
</evidence>
<dbReference type="PANTHER" id="PTHR43132">
    <property type="entry name" value="ARSENICAL RESISTANCE OPERON REPRESSOR ARSR-RELATED"/>
    <property type="match status" value="1"/>
</dbReference>